<dbReference type="InterPro" id="IPR036259">
    <property type="entry name" value="MFS_trans_sf"/>
</dbReference>
<name>A0ABP4XGB8_9MICO</name>
<proteinExistence type="predicted"/>
<reference evidence="3" key="1">
    <citation type="journal article" date="2019" name="Int. J. Syst. Evol. Microbiol.">
        <title>The Global Catalogue of Microorganisms (GCM) 10K type strain sequencing project: providing services to taxonomists for standard genome sequencing and annotation.</title>
        <authorList>
            <consortium name="The Broad Institute Genomics Platform"/>
            <consortium name="The Broad Institute Genome Sequencing Center for Infectious Disease"/>
            <person name="Wu L."/>
            <person name="Ma J."/>
        </authorList>
    </citation>
    <scope>NUCLEOTIDE SEQUENCE [LARGE SCALE GENOMIC DNA]</scope>
    <source>
        <strain evidence="3">JCM 14736</strain>
    </source>
</reference>
<feature type="transmembrane region" description="Helical" evidence="1">
    <location>
        <begin position="208"/>
        <end position="225"/>
    </location>
</feature>
<evidence type="ECO:0008006" key="4">
    <source>
        <dbReference type="Google" id="ProtNLM"/>
    </source>
</evidence>
<dbReference type="Proteomes" id="UP001500851">
    <property type="component" value="Unassembled WGS sequence"/>
</dbReference>
<dbReference type="EMBL" id="BAAAOB010000001">
    <property type="protein sequence ID" value="GAA1779053.1"/>
    <property type="molecule type" value="Genomic_DNA"/>
</dbReference>
<sequence length="406" mass="40464">MSSSATAEPRLPLTLRNGSATFLIALASLMMANLAPFVISALQGLGFDVITSGNILTWALFASAVVGLATSRLAAGPHRRRLAVAGLALAAVAFAVAALVPAPAAAVTSLIVGGAGVGAAISTSGAAIAALRNPNRVSAASGLVNRVLVTIILAVIPVIGIAQSSVFGALALISVIALALTSWLPDAPEHAEPVDVTASLKIAEPRRITIAGIAILVIFAVWGTSEDAIWTMAPVLGGAVGVGEQAMGFTLSLAAAGGIVGMLIVTVFGNRMGRAVPLMIALAIGGALKIWIGFAEDPALLSGLIIAINSIYAFAFSLFIATAAGLDARGRWSGPIIGAYLVGSSFAPLIGGALIETIGTPAFALIMGAVSLIAIVPTAMVARVSVGAERALARSGAARVSESATA</sequence>
<keyword evidence="3" id="KW-1185">Reference proteome</keyword>
<dbReference type="RefSeq" id="WP_344028853.1">
    <property type="nucleotide sequence ID" value="NZ_BAAAOB010000001.1"/>
</dbReference>
<evidence type="ECO:0000313" key="3">
    <source>
        <dbReference type="Proteomes" id="UP001500851"/>
    </source>
</evidence>
<keyword evidence="1" id="KW-0472">Membrane</keyword>
<dbReference type="Gene3D" id="1.20.1250.20">
    <property type="entry name" value="MFS general substrate transporter like domains"/>
    <property type="match status" value="2"/>
</dbReference>
<feature type="transmembrane region" description="Helical" evidence="1">
    <location>
        <begin position="275"/>
        <end position="294"/>
    </location>
</feature>
<gene>
    <name evidence="2" type="ORF">GCM10009768_04920</name>
</gene>
<dbReference type="InterPro" id="IPR011701">
    <property type="entry name" value="MFS"/>
</dbReference>
<evidence type="ECO:0000313" key="2">
    <source>
        <dbReference type="EMBL" id="GAA1779053.1"/>
    </source>
</evidence>
<evidence type="ECO:0000256" key="1">
    <source>
        <dbReference type="SAM" id="Phobius"/>
    </source>
</evidence>
<feature type="transmembrane region" description="Helical" evidence="1">
    <location>
        <begin position="167"/>
        <end position="187"/>
    </location>
</feature>
<keyword evidence="1" id="KW-1133">Transmembrane helix</keyword>
<feature type="transmembrane region" description="Helical" evidence="1">
    <location>
        <begin position="361"/>
        <end position="382"/>
    </location>
</feature>
<accession>A0ABP4XGB8</accession>
<feature type="transmembrane region" description="Helical" evidence="1">
    <location>
        <begin position="55"/>
        <end position="75"/>
    </location>
</feature>
<feature type="transmembrane region" description="Helical" evidence="1">
    <location>
        <begin position="20"/>
        <end position="43"/>
    </location>
</feature>
<feature type="transmembrane region" description="Helical" evidence="1">
    <location>
        <begin position="336"/>
        <end position="355"/>
    </location>
</feature>
<dbReference type="Pfam" id="PF07690">
    <property type="entry name" value="MFS_1"/>
    <property type="match status" value="1"/>
</dbReference>
<keyword evidence="1" id="KW-0812">Transmembrane</keyword>
<comment type="caution">
    <text evidence="2">The sequence shown here is derived from an EMBL/GenBank/DDBJ whole genome shotgun (WGS) entry which is preliminary data.</text>
</comment>
<organism evidence="2 3">
    <name type="scientific">Leucobacter iarius</name>
    <dbReference type="NCBI Taxonomy" id="333963"/>
    <lineage>
        <taxon>Bacteria</taxon>
        <taxon>Bacillati</taxon>
        <taxon>Actinomycetota</taxon>
        <taxon>Actinomycetes</taxon>
        <taxon>Micrococcales</taxon>
        <taxon>Microbacteriaceae</taxon>
        <taxon>Leucobacter</taxon>
    </lineage>
</organism>
<feature type="transmembrane region" description="Helical" evidence="1">
    <location>
        <begin position="110"/>
        <end position="131"/>
    </location>
</feature>
<protein>
    <recommendedName>
        <fullName evidence="4">MFS transporter</fullName>
    </recommendedName>
</protein>
<feature type="transmembrane region" description="Helical" evidence="1">
    <location>
        <begin position="245"/>
        <end position="268"/>
    </location>
</feature>
<feature type="transmembrane region" description="Helical" evidence="1">
    <location>
        <begin position="300"/>
        <end position="324"/>
    </location>
</feature>
<feature type="transmembrane region" description="Helical" evidence="1">
    <location>
        <begin position="143"/>
        <end position="161"/>
    </location>
</feature>
<dbReference type="SUPFAM" id="SSF103473">
    <property type="entry name" value="MFS general substrate transporter"/>
    <property type="match status" value="1"/>
</dbReference>
<feature type="transmembrane region" description="Helical" evidence="1">
    <location>
        <begin position="82"/>
        <end position="104"/>
    </location>
</feature>